<reference evidence="1 2" key="1">
    <citation type="journal article" date="2025" name="Microbiol. Resour. Announc.">
        <title>Draft genome sequences for Neonectria magnoliae and Neonectria punicea, canker pathogens of Liriodendron tulipifera and Acer saccharum in West Virginia.</title>
        <authorList>
            <person name="Petronek H.M."/>
            <person name="Kasson M.T."/>
            <person name="Metheny A.M."/>
            <person name="Stauder C.M."/>
            <person name="Lovett B."/>
            <person name="Lynch S.C."/>
            <person name="Garnas J.R."/>
            <person name="Kasson L.R."/>
            <person name="Stajich J.E."/>
        </authorList>
    </citation>
    <scope>NUCLEOTIDE SEQUENCE [LARGE SCALE GENOMIC DNA]</scope>
    <source>
        <strain evidence="1 2">NRRL 64653</strain>
    </source>
</reference>
<dbReference type="Proteomes" id="UP001498476">
    <property type="component" value="Unassembled WGS sequence"/>
</dbReference>
<protein>
    <recommendedName>
        <fullName evidence="3">Helitron helicase-like domain-containing protein</fullName>
    </recommendedName>
</protein>
<sequence>MSVDELIRRHPRERLFVQPLEWTSRHLELLQCVFELRADVVLNLRRGAADDDNRSDLDSRPVDPRPFDYWTHEAECLATSETKNAVIRRLLTERDGPFKCIRPFGYFHFGADHSFRLHGLVFAPRSQRQVPPQDDAPVFAFMQRGMIKYQRGTVFPMPRPRRREHRRNLPVAAQQQLHLKLLEPEDPCRDPYILAVLLGLAQAQAQKIASDDSTDRRGHEYRVCAILVDEANSECMNFYSAKISASFLAKFDYPEDLQPPASLSSSLAIRYTKFPYKPYSSMRRRLIDAITLNSTMNVRQ</sequence>
<evidence type="ECO:0000313" key="2">
    <source>
        <dbReference type="Proteomes" id="UP001498476"/>
    </source>
</evidence>
<organism evidence="1 2">
    <name type="scientific">Neonectria punicea</name>
    <dbReference type="NCBI Taxonomy" id="979145"/>
    <lineage>
        <taxon>Eukaryota</taxon>
        <taxon>Fungi</taxon>
        <taxon>Dikarya</taxon>
        <taxon>Ascomycota</taxon>
        <taxon>Pezizomycotina</taxon>
        <taxon>Sordariomycetes</taxon>
        <taxon>Hypocreomycetidae</taxon>
        <taxon>Hypocreales</taxon>
        <taxon>Nectriaceae</taxon>
        <taxon>Neonectria</taxon>
    </lineage>
</organism>
<proteinExistence type="predicted"/>
<comment type="caution">
    <text evidence="1">The sequence shown here is derived from an EMBL/GenBank/DDBJ whole genome shotgun (WGS) entry which is preliminary data.</text>
</comment>
<name>A0ABR1GMA9_9HYPO</name>
<evidence type="ECO:0008006" key="3">
    <source>
        <dbReference type="Google" id="ProtNLM"/>
    </source>
</evidence>
<keyword evidence="2" id="KW-1185">Reference proteome</keyword>
<dbReference type="EMBL" id="JAZAVJ010000268">
    <property type="protein sequence ID" value="KAK7402999.1"/>
    <property type="molecule type" value="Genomic_DNA"/>
</dbReference>
<evidence type="ECO:0000313" key="1">
    <source>
        <dbReference type="EMBL" id="KAK7402999.1"/>
    </source>
</evidence>
<gene>
    <name evidence="1" type="ORF">QQX98_011240</name>
</gene>
<accession>A0ABR1GMA9</accession>